<keyword evidence="4 7" id="KW-0808">Transferase</keyword>
<evidence type="ECO:0000256" key="2">
    <source>
        <dbReference type="ARBA" id="ARBA00012621"/>
    </source>
</evidence>
<gene>
    <name evidence="9" type="primary">waaA</name>
    <name evidence="9" type="ORF">GCM10022228_13880</name>
</gene>
<evidence type="ECO:0000259" key="8">
    <source>
        <dbReference type="Pfam" id="PF04413"/>
    </source>
</evidence>
<dbReference type="InterPro" id="IPR038107">
    <property type="entry name" value="Glycos_transf_N_sf"/>
</dbReference>
<feature type="domain" description="3-deoxy-D-manno-octulosonic-acid transferase N-terminal" evidence="8">
    <location>
        <begin position="40"/>
        <end position="224"/>
    </location>
</feature>
<dbReference type="Gene3D" id="3.40.50.2000">
    <property type="entry name" value="Glycogen Phosphorylase B"/>
    <property type="match status" value="1"/>
</dbReference>
<dbReference type="PANTHER" id="PTHR42755">
    <property type="entry name" value="3-DEOXY-MANNO-OCTULOSONATE CYTIDYLYLTRANSFERASE"/>
    <property type="match status" value="1"/>
</dbReference>
<dbReference type="EMBL" id="BAAAZT010000066">
    <property type="protein sequence ID" value="GAA3904922.1"/>
    <property type="molecule type" value="Genomic_DNA"/>
</dbReference>
<evidence type="ECO:0000256" key="7">
    <source>
        <dbReference type="RuleBase" id="RU365103"/>
    </source>
</evidence>
<comment type="pathway">
    <text evidence="1 7">Bacterial outer membrane biogenesis; LPS core biosynthesis.</text>
</comment>
<comment type="subcellular location">
    <subcellularLocation>
        <location evidence="7">Cell membrane</location>
    </subcellularLocation>
</comment>
<comment type="function">
    <text evidence="7">Involved in lipopolysaccharide (LPS) biosynthesis. Catalyzes the transfer of 3-deoxy-D-manno-octulosonate (Kdo) residue(s) from CMP-Kdo to lipid IV(A), the tetraacyldisaccharide-1,4'-bisphosphate precursor of lipid A.</text>
</comment>
<evidence type="ECO:0000256" key="4">
    <source>
        <dbReference type="ARBA" id="ARBA00022679"/>
    </source>
</evidence>
<evidence type="ECO:0000313" key="9">
    <source>
        <dbReference type="EMBL" id="GAA3904922.1"/>
    </source>
</evidence>
<comment type="similarity">
    <text evidence="7">Belongs to the glycosyltransferase group 1 family.</text>
</comment>
<reference evidence="10" key="1">
    <citation type="journal article" date="2019" name="Int. J. Syst. Evol. Microbiol.">
        <title>The Global Catalogue of Microorganisms (GCM) 10K type strain sequencing project: providing services to taxonomists for standard genome sequencing and annotation.</title>
        <authorList>
            <consortium name="The Broad Institute Genomics Platform"/>
            <consortium name="The Broad Institute Genome Sequencing Center for Infectious Disease"/>
            <person name="Wu L."/>
            <person name="Ma J."/>
        </authorList>
    </citation>
    <scope>NUCLEOTIDE SEQUENCE [LARGE SCALE GENOMIC DNA]</scope>
    <source>
        <strain evidence="10">JCM 16914</strain>
    </source>
</reference>
<dbReference type="GO" id="GO:0016740">
    <property type="term" value="F:transferase activity"/>
    <property type="evidence" value="ECO:0007669"/>
    <property type="project" value="UniProtKB-KW"/>
</dbReference>
<keyword evidence="7" id="KW-0448">Lipopolysaccharide biosynthesis</keyword>
<keyword evidence="10" id="KW-1185">Reference proteome</keyword>
<comment type="caution">
    <text evidence="9">The sequence shown here is derived from an EMBL/GenBank/DDBJ whole genome shotgun (WGS) entry which is preliminary data.</text>
</comment>
<evidence type="ECO:0000256" key="6">
    <source>
        <dbReference type="ARBA" id="ARBA00049183"/>
    </source>
</evidence>
<dbReference type="RefSeq" id="WP_344703703.1">
    <property type="nucleotide sequence ID" value="NZ_BAAAZT010000066.1"/>
</dbReference>
<evidence type="ECO:0000313" key="10">
    <source>
        <dbReference type="Proteomes" id="UP001500133"/>
    </source>
</evidence>
<evidence type="ECO:0000256" key="3">
    <source>
        <dbReference type="ARBA" id="ARBA00019077"/>
    </source>
</evidence>
<protein>
    <recommendedName>
        <fullName evidence="3 7">3-deoxy-D-manno-octulosonic acid transferase</fullName>
        <shortName evidence="7">Kdo transferase</shortName>
        <ecNumber evidence="2 7">2.4.99.12</ecNumber>
    </recommendedName>
    <alternativeName>
        <fullName evidence="5 7">Lipid IV(A) 3-deoxy-D-manno-octulosonic acid transferase</fullName>
    </alternativeName>
</protein>
<keyword evidence="7" id="KW-1003">Cell membrane</keyword>
<dbReference type="EC" id="2.4.99.12" evidence="2 7"/>
<dbReference type="PANTHER" id="PTHR42755:SF1">
    <property type="entry name" value="3-DEOXY-D-MANNO-OCTULOSONIC ACID TRANSFERASE, MITOCHONDRIAL-RELATED"/>
    <property type="match status" value="1"/>
</dbReference>
<dbReference type="Pfam" id="PF04413">
    <property type="entry name" value="Glycos_transf_N"/>
    <property type="match status" value="1"/>
</dbReference>
<keyword evidence="7" id="KW-0472">Membrane</keyword>
<name>A0ABP7LQB1_9GAMM</name>
<organism evidence="9 10">
    <name type="scientific">Halomonas cibimaris</name>
    <dbReference type="NCBI Taxonomy" id="657012"/>
    <lineage>
        <taxon>Bacteria</taxon>
        <taxon>Pseudomonadati</taxon>
        <taxon>Pseudomonadota</taxon>
        <taxon>Gammaproteobacteria</taxon>
        <taxon>Oceanospirillales</taxon>
        <taxon>Halomonadaceae</taxon>
        <taxon>Halomonas</taxon>
    </lineage>
</organism>
<dbReference type="InterPro" id="IPR039901">
    <property type="entry name" value="Kdotransferase"/>
</dbReference>
<dbReference type="Gene3D" id="3.40.50.11720">
    <property type="entry name" value="3-Deoxy-D-manno-octulosonic-acid transferase, N-terminal domain"/>
    <property type="match status" value="1"/>
</dbReference>
<accession>A0ABP7LQB1</accession>
<evidence type="ECO:0000256" key="1">
    <source>
        <dbReference type="ARBA" id="ARBA00004713"/>
    </source>
</evidence>
<proteinExistence type="inferred from homology"/>
<dbReference type="SUPFAM" id="SSF53756">
    <property type="entry name" value="UDP-Glycosyltransferase/glycogen phosphorylase"/>
    <property type="match status" value="1"/>
</dbReference>
<evidence type="ECO:0000256" key="5">
    <source>
        <dbReference type="ARBA" id="ARBA00031445"/>
    </source>
</evidence>
<dbReference type="Proteomes" id="UP001500133">
    <property type="component" value="Unassembled WGS sequence"/>
</dbReference>
<dbReference type="InterPro" id="IPR007507">
    <property type="entry name" value="Glycos_transf_N"/>
</dbReference>
<sequence>MARRPRCISPRLVYSAALYALAPLIIQRVRREQLPAYPRRQRLGLGLNLSDAQGLPTLWLHCASVGEVRAARPLIEALLARYAGHRLLVTTMTATGAEQVSALAGRLDASAAARLAHRFVPLDWPGSARRFVARVRPALAVMFETELWPNLLNACRRAGVPVAVVNGRLSPRAFARYRRVRPLMRQALAHVSWLAAKSAADAERFAKLGMAAERTDVVGSLKFEVFPDAAAQAVGERLRAAVGKRPVWVAGSTRDGEEAALLDAHAALRKRYPEALLVLVPRHPQRFDAVADECRAAGFALARRSRDERVTQETAVYLGDTLGELGALYAAGDVAFVGGSLVPLGGQNVVEPASLGRPVLTGPSLENFEDVAEPLKAAGALEPVADARALAQALIGAFDDPARARKRGRAGRAVVAEQRGALERTLAGLGRLVAPDDRFA</sequence>
<comment type="catalytic activity">
    <reaction evidence="6 7">
        <text>lipid IVA (E. coli) + CMP-3-deoxy-beta-D-manno-octulosonate = alpha-Kdo-(2-&gt;6)-lipid IVA (E. coli) + CMP + H(+)</text>
        <dbReference type="Rhea" id="RHEA:28066"/>
        <dbReference type="ChEBI" id="CHEBI:15378"/>
        <dbReference type="ChEBI" id="CHEBI:58603"/>
        <dbReference type="ChEBI" id="CHEBI:60364"/>
        <dbReference type="ChEBI" id="CHEBI:60377"/>
        <dbReference type="ChEBI" id="CHEBI:85987"/>
        <dbReference type="EC" id="2.4.99.12"/>
    </reaction>
</comment>
<dbReference type="NCBIfam" id="NF004388">
    <property type="entry name" value="PRK05749.1-4"/>
    <property type="match status" value="1"/>
</dbReference>